<dbReference type="Gene3D" id="1.10.287.950">
    <property type="entry name" value="Methyl-accepting chemotaxis protein"/>
    <property type="match status" value="1"/>
</dbReference>
<accession>A0A1A7BWQ5</accession>
<proteinExistence type="inferred from homology"/>
<dbReference type="GO" id="GO:0004888">
    <property type="term" value="F:transmembrane signaling receptor activity"/>
    <property type="evidence" value="ECO:0007669"/>
    <property type="project" value="InterPro"/>
</dbReference>
<dbReference type="PANTHER" id="PTHR43531:SF14">
    <property type="entry name" value="METHYL-ACCEPTING CHEMOTAXIS PROTEIN I-RELATED"/>
    <property type="match status" value="1"/>
</dbReference>
<feature type="domain" description="HAMP" evidence="7">
    <location>
        <begin position="215"/>
        <end position="267"/>
    </location>
</feature>
<dbReference type="PROSITE" id="PS50885">
    <property type="entry name" value="HAMP"/>
    <property type="match status" value="1"/>
</dbReference>
<dbReference type="SMART" id="SM00283">
    <property type="entry name" value="MA"/>
    <property type="match status" value="1"/>
</dbReference>
<dbReference type="PATRIC" id="fig|1747903.4.peg.1554"/>
<dbReference type="Pfam" id="PF12729">
    <property type="entry name" value="4HB_MCP_1"/>
    <property type="match status" value="1"/>
</dbReference>
<dbReference type="PANTHER" id="PTHR43531">
    <property type="entry name" value="PROTEIN ICFG"/>
    <property type="match status" value="1"/>
</dbReference>
<dbReference type="InterPro" id="IPR047347">
    <property type="entry name" value="YvaQ-like_sensor"/>
</dbReference>
<keyword evidence="2" id="KW-0488">Methylation</keyword>
<keyword evidence="4" id="KW-0807">Transducer</keyword>
<keyword evidence="9" id="KW-1185">Reference proteome</keyword>
<dbReference type="CDD" id="cd06225">
    <property type="entry name" value="HAMP"/>
    <property type="match status" value="1"/>
</dbReference>
<evidence type="ECO:0000256" key="1">
    <source>
        <dbReference type="ARBA" id="ARBA00004370"/>
    </source>
</evidence>
<evidence type="ECO:0000313" key="9">
    <source>
        <dbReference type="Proteomes" id="UP000092713"/>
    </source>
</evidence>
<dbReference type="STRING" id="1747903.ASR47_1004296"/>
<dbReference type="InterPro" id="IPR051310">
    <property type="entry name" value="MCP_chemotaxis"/>
</dbReference>
<dbReference type="AlphaFoldDB" id="A0A1A7BWQ5"/>
<gene>
    <name evidence="8" type="ORF">ASR47_1004296</name>
</gene>
<evidence type="ECO:0000259" key="7">
    <source>
        <dbReference type="PROSITE" id="PS50885"/>
    </source>
</evidence>
<evidence type="ECO:0000256" key="3">
    <source>
        <dbReference type="ARBA" id="ARBA00029447"/>
    </source>
</evidence>
<feature type="domain" description="Methyl-accepting transducer" evidence="6">
    <location>
        <begin position="272"/>
        <end position="501"/>
    </location>
</feature>
<comment type="similarity">
    <text evidence="3">Belongs to the methyl-accepting chemotaxis (MCP) protein family.</text>
</comment>
<name>A0A1A7BWQ5_9BURK</name>
<organism evidence="8 9">
    <name type="scientific">Janthinobacterium psychrotolerans</name>
    <dbReference type="NCBI Taxonomy" id="1747903"/>
    <lineage>
        <taxon>Bacteria</taxon>
        <taxon>Pseudomonadati</taxon>
        <taxon>Pseudomonadota</taxon>
        <taxon>Betaproteobacteria</taxon>
        <taxon>Burkholderiales</taxon>
        <taxon>Oxalobacteraceae</taxon>
        <taxon>Janthinobacterium</taxon>
    </lineage>
</organism>
<evidence type="ECO:0000256" key="2">
    <source>
        <dbReference type="ARBA" id="ARBA00022481"/>
    </source>
</evidence>
<comment type="caution">
    <text evidence="8">The sequence shown here is derived from an EMBL/GenBank/DDBJ whole genome shotgun (WGS) entry which is preliminary data.</text>
</comment>
<dbReference type="CDD" id="cd11386">
    <property type="entry name" value="MCP_signal"/>
    <property type="match status" value="1"/>
</dbReference>
<reference evidence="8 9" key="1">
    <citation type="submission" date="2016-04" db="EMBL/GenBank/DDBJ databases">
        <title>Draft genome sequence of Janthinobacterium psychrotolerans sp. nov., isolated from freshwater sediments in Denmark.</title>
        <authorList>
            <person name="Gong X."/>
            <person name="Skrivergaard S."/>
            <person name="Korsgaard B.S."/>
            <person name="Schreiber L."/>
            <person name="Marshall I.P."/>
            <person name="Finster K."/>
            <person name="Schramm A."/>
        </authorList>
    </citation>
    <scope>NUCLEOTIDE SEQUENCE [LARGE SCALE GENOMIC DNA]</scope>
    <source>
        <strain evidence="8 9">S3-2</strain>
    </source>
</reference>
<protein>
    <submittedName>
        <fullName evidence="8">Methyl-accepting chemotaxis protein</fullName>
    </submittedName>
</protein>
<evidence type="ECO:0000256" key="4">
    <source>
        <dbReference type="PROSITE-ProRule" id="PRU00284"/>
    </source>
</evidence>
<dbReference type="InterPro" id="IPR004090">
    <property type="entry name" value="Chemotax_Me-accpt_rcpt"/>
</dbReference>
<dbReference type="GO" id="GO:0007165">
    <property type="term" value="P:signal transduction"/>
    <property type="evidence" value="ECO:0007669"/>
    <property type="project" value="UniProtKB-KW"/>
</dbReference>
<evidence type="ECO:0000313" key="8">
    <source>
        <dbReference type="EMBL" id="OBV38021.1"/>
    </source>
</evidence>
<dbReference type="InterPro" id="IPR024478">
    <property type="entry name" value="HlyB_4HB_MCP"/>
</dbReference>
<dbReference type="PRINTS" id="PR00260">
    <property type="entry name" value="CHEMTRNSDUCR"/>
</dbReference>
<dbReference type="Gene3D" id="6.10.340.10">
    <property type="match status" value="1"/>
</dbReference>
<dbReference type="Proteomes" id="UP000092713">
    <property type="component" value="Unassembled WGS sequence"/>
</dbReference>
<dbReference type="EMBL" id="LOCQ01000059">
    <property type="protein sequence ID" value="OBV38021.1"/>
    <property type="molecule type" value="Genomic_DNA"/>
</dbReference>
<dbReference type="GO" id="GO:0005886">
    <property type="term" value="C:plasma membrane"/>
    <property type="evidence" value="ECO:0007669"/>
    <property type="project" value="TreeGrafter"/>
</dbReference>
<dbReference type="InterPro" id="IPR004089">
    <property type="entry name" value="MCPsignal_dom"/>
</dbReference>
<evidence type="ECO:0000256" key="5">
    <source>
        <dbReference type="SAM" id="Phobius"/>
    </source>
</evidence>
<dbReference type="GO" id="GO:0006935">
    <property type="term" value="P:chemotaxis"/>
    <property type="evidence" value="ECO:0007669"/>
    <property type="project" value="InterPro"/>
</dbReference>
<dbReference type="OrthoDB" id="8576332at2"/>
<feature type="transmembrane region" description="Helical" evidence="5">
    <location>
        <begin position="193"/>
        <end position="214"/>
    </location>
</feature>
<comment type="subcellular location">
    <subcellularLocation>
        <location evidence="1">Membrane</location>
    </subcellularLocation>
</comment>
<dbReference type="PROSITE" id="PS50111">
    <property type="entry name" value="CHEMOTAXIS_TRANSDUC_2"/>
    <property type="match status" value="1"/>
</dbReference>
<dbReference type="InterPro" id="IPR003660">
    <property type="entry name" value="HAMP_dom"/>
</dbReference>
<keyword evidence="5" id="KW-0812">Transmembrane</keyword>
<dbReference type="SUPFAM" id="SSF58104">
    <property type="entry name" value="Methyl-accepting chemotaxis protein (MCP) signaling domain"/>
    <property type="match status" value="1"/>
</dbReference>
<dbReference type="Pfam" id="PF00015">
    <property type="entry name" value="MCPsignal"/>
    <property type="match status" value="1"/>
</dbReference>
<dbReference type="FunFam" id="1.10.287.950:FF:000001">
    <property type="entry name" value="Methyl-accepting chemotaxis sensory transducer"/>
    <property type="match status" value="1"/>
</dbReference>
<dbReference type="CDD" id="cd19411">
    <property type="entry name" value="MCP2201-like_sensor"/>
    <property type="match status" value="1"/>
</dbReference>
<keyword evidence="5" id="KW-1133">Transmembrane helix</keyword>
<evidence type="ECO:0000259" key="6">
    <source>
        <dbReference type="PROSITE" id="PS50111"/>
    </source>
</evidence>
<dbReference type="Pfam" id="PF00672">
    <property type="entry name" value="HAMP"/>
    <property type="match status" value="1"/>
</dbReference>
<sequence>MNWQWFTNMKIAYKLLLSFLIILILTLATGIFGILQTERLNAASTGVLNNTLPSVRYALLMKATLNRMRVSELQHILSSEVSDFDYYEKSIESRTKEFTGYVEKFTLLVDSAEEKQLFESLNQSFVAYRAAGKNVLALSRAGNQDEARKAIRGDSVKLFRKVNDIVDKLVDLSQEESGRALVTNDYLMSSSRAWIIGILAAAMLISVTLALFIAGMISRPLRAVVSVAERVASGDLTASMTVASTDEIGQLQRAMQTMTASLQTLVGQVRGGTVAINIASQEIASGNLDLSSRTEQQAASLEETAAAMEELTSTVKQTAVNALEANSLVATAAAVAGQGGEVVSEVISTMNSINASSRKIVDIISVIDGIAFQTNILALNAAVEAARAGEQGRGFAVVASEVRNLAQRSAAAAKEIKALINDSVEKVGAGSKLVDQAGSTMVEVVASVRKVSDIVSEISSATQEQSGGIEEVNIAIIKMDEVTQQNAALVEQAAAAAQSMQDQAAQLAQAIKVFRLDDGSASRSASLLIE</sequence>
<keyword evidence="5" id="KW-0472">Membrane</keyword>
<dbReference type="SMART" id="SM00304">
    <property type="entry name" value="HAMP"/>
    <property type="match status" value="1"/>
</dbReference>